<accession>A0AAI9WXP4</accession>
<keyword evidence="4 9" id="KW-0547">Nucleotide-binding</keyword>
<evidence type="ECO:0000256" key="9">
    <source>
        <dbReference type="PROSITE-ProRule" id="PRU10141"/>
    </source>
</evidence>
<dbReference type="SUPFAM" id="SSF56112">
    <property type="entry name" value="Protein kinase-like (PK-like)"/>
    <property type="match status" value="1"/>
</dbReference>
<name>A0AAI9WXP4_9ASCO</name>
<dbReference type="PANTHER" id="PTHR24346">
    <property type="entry name" value="MAP/MICROTUBULE AFFINITY-REGULATING KINASE"/>
    <property type="match status" value="1"/>
</dbReference>
<dbReference type="AlphaFoldDB" id="A0AAI9WXP4"/>
<feature type="region of interest" description="Disordered" evidence="10">
    <location>
        <begin position="649"/>
        <end position="680"/>
    </location>
</feature>
<dbReference type="Pfam" id="PF00069">
    <property type="entry name" value="Pkinase"/>
    <property type="match status" value="1"/>
</dbReference>
<dbReference type="RefSeq" id="XP_049179959.1">
    <property type="nucleotide sequence ID" value="XM_049324260.1"/>
</dbReference>
<feature type="compositionally biased region" description="Low complexity" evidence="10">
    <location>
        <begin position="749"/>
        <end position="758"/>
    </location>
</feature>
<evidence type="ECO:0000256" key="1">
    <source>
        <dbReference type="ARBA" id="ARBA00012513"/>
    </source>
</evidence>
<evidence type="ECO:0000256" key="2">
    <source>
        <dbReference type="ARBA" id="ARBA00022527"/>
    </source>
</evidence>
<feature type="region of interest" description="Disordered" evidence="10">
    <location>
        <begin position="1"/>
        <end position="118"/>
    </location>
</feature>
<keyword evidence="13" id="KW-1185">Reference proteome</keyword>
<protein>
    <recommendedName>
        <fullName evidence="1">non-specific serine/threonine protein kinase</fullName>
        <ecNumber evidence="1">2.7.11.1</ecNumber>
    </recommendedName>
</protein>
<feature type="region of interest" description="Disordered" evidence="10">
    <location>
        <begin position="144"/>
        <end position="175"/>
    </location>
</feature>
<comment type="catalytic activity">
    <reaction evidence="7">
        <text>L-threonyl-[protein] + ATP = O-phospho-L-threonyl-[protein] + ADP + H(+)</text>
        <dbReference type="Rhea" id="RHEA:46608"/>
        <dbReference type="Rhea" id="RHEA-COMP:11060"/>
        <dbReference type="Rhea" id="RHEA-COMP:11605"/>
        <dbReference type="ChEBI" id="CHEBI:15378"/>
        <dbReference type="ChEBI" id="CHEBI:30013"/>
        <dbReference type="ChEBI" id="CHEBI:30616"/>
        <dbReference type="ChEBI" id="CHEBI:61977"/>
        <dbReference type="ChEBI" id="CHEBI:456216"/>
        <dbReference type="EC" id="2.7.11.1"/>
    </reaction>
</comment>
<sequence>MTSAKEHQHHTFKKIFKKDTSPSDKSSGGGGGNSFPHVGLSKIFHKDSPAESSISGKDAVPIAQSPNLPKRTPSAFSLKRRNTNPVHQNSSASDNRSRSNSEAHHLHHPQPHSLSHAAGPVTHKKLTKAETFAHLQQLDSRNAAKQQLRNNRVPSIHNSGGTGTGGPANSPSLPNHEKIVYNPYGMNKSPSQEQPRNASFYLSGVVDGERVLANPVANPNDYLPAELRQKHVNLLEDFEIDVGTKKLGDGGSSDVRIINSINHKKNLYALKKFTLLSKETDEDFYKRVSKEYAIHKMASASRHVVDVMAILRIQSQANLTRGWGVVMEFCSGGDLFSLITRPGWKSSPLNEKYCLFKQIAYGLKFIHEQDVAHRDLKPENVLLDANGVAKLCDFGVSDFGHTTPGDFESPIKMSSSYVGSPPYSPPEVMLLKEKSHVDAKNFPYDMFKSDCWGLGMILFCLVYAGVPFQQATTSDYQYREYQFNHKRFSSDHQNFKNNKGINKGPGSEFKLAAKFESTGASRVAWKLCDPSINTRYTITQLMEDPWFTGLEMCIYEDPDQEVNPFVLPGTGENIPSLSTTSSAANSQAPSRRATLINKNVYNQTSSGENGYESSNDEINNNNNSSNNLAGSFRSMLDLNDASERIIDHGNNYNTNKKTTSVSSSSASLHSNDGAPSNSVSRVRSMLDVGQNANGAFSPASPYLQYQQDQQPQQQQLHSSPNGNLFALEESDIEHEPECVASMKQDELEQQQQQQQEQQPSPSSLTHIDHVGDVNSGFKLPPKRIEPESEVDSPHSDEGSIKSLYDIKPKVSRTISDIKIESDGTCPLGYKLKRHHHNEVSNVTNKAVPRR</sequence>
<keyword evidence="5" id="KW-0418">Kinase</keyword>
<dbReference type="InterPro" id="IPR008271">
    <property type="entry name" value="Ser/Thr_kinase_AS"/>
</dbReference>
<dbReference type="GO" id="GO:0004674">
    <property type="term" value="F:protein serine/threonine kinase activity"/>
    <property type="evidence" value="ECO:0007669"/>
    <property type="project" value="UniProtKB-KW"/>
</dbReference>
<dbReference type="PANTHER" id="PTHR24346:SF76">
    <property type="entry name" value="NON-SPECIFIC SERINE_THREONINE PROTEIN KINASE"/>
    <property type="match status" value="1"/>
</dbReference>
<keyword evidence="6 9" id="KW-0067">ATP-binding</keyword>
<evidence type="ECO:0000256" key="7">
    <source>
        <dbReference type="ARBA" id="ARBA00047899"/>
    </source>
</evidence>
<dbReference type="InterPro" id="IPR011009">
    <property type="entry name" value="Kinase-like_dom_sf"/>
</dbReference>
<evidence type="ECO:0000256" key="5">
    <source>
        <dbReference type="ARBA" id="ARBA00022777"/>
    </source>
</evidence>
<evidence type="ECO:0000256" key="10">
    <source>
        <dbReference type="SAM" id="MobiDB-lite"/>
    </source>
</evidence>
<comment type="caution">
    <text evidence="12">The sequence shown here is derived from an EMBL/GenBank/DDBJ whole genome shotgun (WGS) entry which is preliminary data.</text>
</comment>
<evidence type="ECO:0000313" key="12">
    <source>
        <dbReference type="EMBL" id="KAI3404214.2"/>
    </source>
</evidence>
<feature type="compositionally biased region" description="Polar residues" evidence="10">
    <location>
        <begin position="596"/>
        <end position="612"/>
    </location>
</feature>
<dbReference type="EC" id="2.7.11.1" evidence="1"/>
<dbReference type="GO" id="GO:0005737">
    <property type="term" value="C:cytoplasm"/>
    <property type="evidence" value="ECO:0007669"/>
    <property type="project" value="TreeGrafter"/>
</dbReference>
<feature type="region of interest" description="Disordered" evidence="10">
    <location>
        <begin position="564"/>
        <end position="626"/>
    </location>
</feature>
<feature type="compositionally biased region" description="Low complexity" evidence="10">
    <location>
        <begin position="650"/>
        <end position="671"/>
    </location>
</feature>
<evidence type="ECO:0000256" key="8">
    <source>
        <dbReference type="ARBA" id="ARBA00048679"/>
    </source>
</evidence>
<feature type="region of interest" description="Disordered" evidence="10">
    <location>
        <begin position="743"/>
        <end position="803"/>
    </location>
</feature>
<organism evidence="12 13">
    <name type="scientific">Candida oxycetoniae</name>
    <dbReference type="NCBI Taxonomy" id="497107"/>
    <lineage>
        <taxon>Eukaryota</taxon>
        <taxon>Fungi</taxon>
        <taxon>Dikarya</taxon>
        <taxon>Ascomycota</taxon>
        <taxon>Saccharomycotina</taxon>
        <taxon>Pichiomycetes</taxon>
        <taxon>Debaryomycetaceae</taxon>
        <taxon>Candida/Lodderomyces clade</taxon>
        <taxon>Candida</taxon>
    </lineage>
</organism>
<dbReference type="PROSITE" id="PS00108">
    <property type="entry name" value="PROTEIN_KINASE_ST"/>
    <property type="match status" value="1"/>
</dbReference>
<dbReference type="PROSITE" id="PS50011">
    <property type="entry name" value="PROTEIN_KINASE_DOM"/>
    <property type="match status" value="1"/>
</dbReference>
<reference evidence="12" key="1">
    <citation type="journal article" date="2022" name="DNA Res.">
        <title>Genome analysis of five recently described species of the CUG-Ser clade uncovers Candida theae as a new hybrid lineage with pathogenic potential in the Candida parapsilosis species complex.</title>
        <authorList>
            <person name="Mixao V."/>
            <person name="Del Olmo V."/>
            <person name="Hegedusova E."/>
            <person name="Saus E."/>
            <person name="Pryszcz L."/>
            <person name="Cillingova A."/>
            <person name="Nosek J."/>
            <person name="Gabaldon T."/>
        </authorList>
    </citation>
    <scope>NUCLEOTIDE SEQUENCE</scope>
    <source>
        <strain evidence="12">CBS 10844</strain>
    </source>
</reference>
<dbReference type="GeneID" id="73380592"/>
<feature type="compositionally biased region" description="Basic and acidic residues" evidence="10">
    <location>
        <begin position="782"/>
        <end position="803"/>
    </location>
</feature>
<dbReference type="GO" id="GO:0000226">
    <property type="term" value="P:microtubule cytoskeleton organization"/>
    <property type="evidence" value="ECO:0007669"/>
    <property type="project" value="TreeGrafter"/>
</dbReference>
<dbReference type="GO" id="GO:0030447">
    <property type="term" value="P:filamentous growth"/>
    <property type="evidence" value="ECO:0007669"/>
    <property type="project" value="UniProtKB-ARBA"/>
</dbReference>
<feature type="compositionally biased region" description="Basic residues" evidence="10">
    <location>
        <begin position="7"/>
        <end position="16"/>
    </location>
</feature>
<dbReference type="EMBL" id="JAHUZD010000106">
    <property type="protein sequence ID" value="KAI3404214.2"/>
    <property type="molecule type" value="Genomic_DNA"/>
</dbReference>
<evidence type="ECO:0000259" key="11">
    <source>
        <dbReference type="PROSITE" id="PS50011"/>
    </source>
</evidence>
<proteinExistence type="predicted"/>
<dbReference type="InterPro" id="IPR017441">
    <property type="entry name" value="Protein_kinase_ATP_BS"/>
</dbReference>
<dbReference type="Gene3D" id="1.10.510.10">
    <property type="entry name" value="Transferase(Phosphotransferase) domain 1"/>
    <property type="match status" value="1"/>
</dbReference>
<gene>
    <name evidence="12" type="ORF">KGF56_002975</name>
</gene>
<feature type="compositionally biased region" description="Polar residues" evidence="10">
    <location>
        <begin position="573"/>
        <end position="589"/>
    </location>
</feature>
<dbReference type="InterPro" id="IPR000719">
    <property type="entry name" value="Prot_kinase_dom"/>
</dbReference>
<feature type="compositionally biased region" description="Polar residues" evidence="10">
    <location>
        <begin position="144"/>
        <end position="159"/>
    </location>
</feature>
<keyword evidence="2" id="KW-0723">Serine/threonine-protein kinase</keyword>
<dbReference type="FunFam" id="1.10.510.10:FF:000949">
    <property type="entry name" value="Serine/threonine-protein kinase PTK1/STK1"/>
    <property type="match status" value="1"/>
</dbReference>
<dbReference type="GO" id="GO:0005524">
    <property type="term" value="F:ATP binding"/>
    <property type="evidence" value="ECO:0007669"/>
    <property type="project" value="UniProtKB-UniRule"/>
</dbReference>
<feature type="binding site" evidence="9">
    <location>
        <position position="271"/>
    </location>
    <ligand>
        <name>ATP</name>
        <dbReference type="ChEBI" id="CHEBI:30616"/>
    </ligand>
</feature>
<dbReference type="GO" id="GO:0035556">
    <property type="term" value="P:intracellular signal transduction"/>
    <property type="evidence" value="ECO:0007669"/>
    <property type="project" value="TreeGrafter"/>
</dbReference>
<keyword evidence="3" id="KW-0808">Transferase</keyword>
<feature type="compositionally biased region" description="Basic and acidic residues" evidence="10">
    <location>
        <begin position="95"/>
        <end position="104"/>
    </location>
</feature>
<dbReference type="SMART" id="SM00220">
    <property type="entry name" value="S_TKc"/>
    <property type="match status" value="1"/>
</dbReference>
<evidence type="ECO:0000313" key="13">
    <source>
        <dbReference type="Proteomes" id="UP001202479"/>
    </source>
</evidence>
<dbReference type="Proteomes" id="UP001202479">
    <property type="component" value="Unassembled WGS sequence"/>
</dbReference>
<dbReference type="PROSITE" id="PS00107">
    <property type="entry name" value="PROTEIN_KINASE_ATP"/>
    <property type="match status" value="1"/>
</dbReference>
<comment type="catalytic activity">
    <reaction evidence="8">
        <text>L-seryl-[protein] + ATP = O-phospho-L-seryl-[protein] + ADP + H(+)</text>
        <dbReference type="Rhea" id="RHEA:17989"/>
        <dbReference type="Rhea" id="RHEA-COMP:9863"/>
        <dbReference type="Rhea" id="RHEA-COMP:11604"/>
        <dbReference type="ChEBI" id="CHEBI:15378"/>
        <dbReference type="ChEBI" id="CHEBI:29999"/>
        <dbReference type="ChEBI" id="CHEBI:30616"/>
        <dbReference type="ChEBI" id="CHEBI:83421"/>
        <dbReference type="ChEBI" id="CHEBI:456216"/>
        <dbReference type="EC" id="2.7.11.1"/>
    </reaction>
</comment>
<evidence type="ECO:0000256" key="4">
    <source>
        <dbReference type="ARBA" id="ARBA00022741"/>
    </source>
</evidence>
<evidence type="ECO:0000256" key="3">
    <source>
        <dbReference type="ARBA" id="ARBA00022679"/>
    </source>
</evidence>
<feature type="domain" description="Protein kinase" evidence="11">
    <location>
        <begin position="241"/>
        <end position="547"/>
    </location>
</feature>
<feature type="compositionally biased region" description="Low complexity" evidence="10">
    <location>
        <begin position="616"/>
        <end position="626"/>
    </location>
</feature>
<evidence type="ECO:0000256" key="6">
    <source>
        <dbReference type="ARBA" id="ARBA00022840"/>
    </source>
</evidence>